<name>A0A3S0JAR0_9GAMM</name>
<dbReference type="PIRSF" id="PIRSF001439">
    <property type="entry name" value="CryM"/>
    <property type="match status" value="1"/>
</dbReference>
<comment type="similarity">
    <text evidence="1">Belongs to the ornithine cyclodeaminase/mu-crystallin family.</text>
</comment>
<dbReference type="Proteomes" id="UP000267400">
    <property type="component" value="Unassembled WGS sequence"/>
</dbReference>
<dbReference type="FunFam" id="3.40.50.720:FF:000311">
    <property type="entry name" value="Ornithine cyclodeaminase"/>
    <property type="match status" value="1"/>
</dbReference>
<dbReference type="SUPFAM" id="SSF51735">
    <property type="entry name" value="NAD(P)-binding Rossmann-fold domains"/>
    <property type="match status" value="1"/>
</dbReference>
<sequence length="323" mass="34587">MLVISESLARELVSVEDAIREVERTFAAMARGEARNYPVVREEVGYLDAVYGVKSGGDVMTPILGLKAGGYWPNNAGKGLGNHQSSTLLFDLETGRATALVSANYLTGVRTGAVSAIATRYLSRENASIVGIIGTGVQAEYQLKATMAVRRLERVHAWDPTEQSLATFRETIAGFGLECITEPSCEAVAHEAEILITATPSRRALVEQGWVRAGTHISAMGCDTRGKQELDPELVAASALFVDEAEQSISIGEFQHAYASGLITRESLRGSIGQVIEGHREGRRDADEITIFDGTGVALQDLVVAALAVRLAKELGHAVAVDY</sequence>
<gene>
    <name evidence="2" type="ORF">EKG36_07565</name>
</gene>
<dbReference type="InterPro" id="IPR003462">
    <property type="entry name" value="ODC_Mu_crystall"/>
</dbReference>
<dbReference type="EMBL" id="RXNS01000006">
    <property type="protein sequence ID" value="RTR04970.1"/>
    <property type="molecule type" value="Genomic_DNA"/>
</dbReference>
<dbReference type="PANTHER" id="PTHR13812:SF19">
    <property type="entry name" value="KETIMINE REDUCTASE MU-CRYSTALLIN"/>
    <property type="match status" value="1"/>
</dbReference>
<dbReference type="PANTHER" id="PTHR13812">
    <property type="entry name" value="KETIMINE REDUCTASE MU-CRYSTALLIN"/>
    <property type="match status" value="1"/>
</dbReference>
<evidence type="ECO:0000313" key="2">
    <source>
        <dbReference type="EMBL" id="RTR04970.1"/>
    </source>
</evidence>
<evidence type="ECO:0000313" key="3">
    <source>
        <dbReference type="Proteomes" id="UP000267400"/>
    </source>
</evidence>
<keyword evidence="3" id="KW-1185">Reference proteome</keyword>
<dbReference type="InterPro" id="IPR023401">
    <property type="entry name" value="ODC_N"/>
</dbReference>
<dbReference type="GO" id="GO:0005737">
    <property type="term" value="C:cytoplasm"/>
    <property type="evidence" value="ECO:0007669"/>
    <property type="project" value="TreeGrafter"/>
</dbReference>
<proteinExistence type="inferred from homology"/>
<dbReference type="GO" id="GO:0019752">
    <property type="term" value="P:carboxylic acid metabolic process"/>
    <property type="evidence" value="ECO:0007669"/>
    <property type="project" value="UniProtKB-ARBA"/>
</dbReference>
<protein>
    <submittedName>
        <fullName evidence="2">Ornithine cyclodeaminase family protein</fullName>
    </submittedName>
</protein>
<accession>A0A3S0JAR0</accession>
<dbReference type="GO" id="GO:0016491">
    <property type="term" value="F:oxidoreductase activity"/>
    <property type="evidence" value="ECO:0007669"/>
    <property type="project" value="UniProtKB-ARBA"/>
</dbReference>
<organism evidence="2 3">
    <name type="scientific">Halomonas nitroreducens</name>
    <dbReference type="NCBI Taxonomy" id="447425"/>
    <lineage>
        <taxon>Bacteria</taxon>
        <taxon>Pseudomonadati</taxon>
        <taxon>Pseudomonadota</taxon>
        <taxon>Gammaproteobacteria</taxon>
        <taxon>Oceanospirillales</taxon>
        <taxon>Halomonadaceae</taxon>
        <taxon>Halomonas</taxon>
    </lineage>
</organism>
<dbReference type="Gene3D" id="3.30.1780.10">
    <property type="entry name" value="ornithine cyclodeaminase, domain 1"/>
    <property type="match status" value="1"/>
</dbReference>
<dbReference type="RefSeq" id="WP_126482688.1">
    <property type="nucleotide sequence ID" value="NZ_RXNS01000006.1"/>
</dbReference>
<dbReference type="Gene3D" id="3.40.50.720">
    <property type="entry name" value="NAD(P)-binding Rossmann-like Domain"/>
    <property type="match status" value="1"/>
</dbReference>
<dbReference type="OrthoDB" id="9809203at2"/>
<evidence type="ECO:0000256" key="1">
    <source>
        <dbReference type="ARBA" id="ARBA00008903"/>
    </source>
</evidence>
<reference evidence="2 3" key="1">
    <citation type="submission" date="2018-12" db="EMBL/GenBank/DDBJ databases">
        <authorList>
            <person name="Yu L."/>
        </authorList>
    </citation>
    <scope>NUCLEOTIDE SEQUENCE [LARGE SCALE GENOMIC DNA]</scope>
    <source>
        <strain evidence="2 3">11S</strain>
    </source>
</reference>
<dbReference type="Pfam" id="PF02423">
    <property type="entry name" value="OCD_Mu_crystall"/>
    <property type="match status" value="1"/>
</dbReference>
<comment type="caution">
    <text evidence="2">The sequence shown here is derived from an EMBL/GenBank/DDBJ whole genome shotgun (WGS) entry which is preliminary data.</text>
</comment>
<dbReference type="AlphaFoldDB" id="A0A3S0JAR0"/>
<dbReference type="InterPro" id="IPR036291">
    <property type="entry name" value="NAD(P)-bd_dom_sf"/>
</dbReference>